<dbReference type="Gene3D" id="3.90.1490.10">
    <property type="entry name" value="putative n-type atp pyrophosphatase, domain 2"/>
    <property type="match status" value="1"/>
</dbReference>
<dbReference type="Proteomes" id="UP000295390">
    <property type="component" value="Unassembled WGS sequence"/>
</dbReference>
<dbReference type="InterPro" id="IPR002761">
    <property type="entry name" value="Diphthami_syn_dom"/>
</dbReference>
<protein>
    <submittedName>
        <fullName evidence="2">Uncharacterized protein (TIGR00290 family)</fullName>
    </submittedName>
</protein>
<dbReference type="AlphaFoldDB" id="A0A4R6TLS0"/>
<keyword evidence="3" id="KW-1185">Reference proteome</keyword>
<evidence type="ECO:0000313" key="3">
    <source>
        <dbReference type="Proteomes" id="UP000295390"/>
    </source>
</evidence>
<evidence type="ECO:0000313" key="2">
    <source>
        <dbReference type="EMBL" id="TDQ29990.1"/>
    </source>
</evidence>
<sequence length="214" mass="24599">MNTTAAVLWTGGKDCALAYLKAQQAGYNITHLVTFTPKNPDFKAHPIHLIKKQVASIGITHQFITVEAPIKESYENAILSLKDNNGIHTLVTGDIDEVDGHSNWIEECSKKSGMQVFNPLWKKDRKFLLEELLNNHFTLIFSLVKKEFFERKWVGKQLNSTTISDLQKLNIDICGENGEYHTMVLNTPFFQHKVTVDTSEIEENEHFYYIKRTR</sequence>
<dbReference type="OrthoDB" id="3572539at2"/>
<dbReference type="PANTHER" id="PTHR12196:SF2">
    <property type="entry name" value="DIPHTHINE--AMMONIA LIGASE"/>
    <property type="match status" value="1"/>
</dbReference>
<dbReference type="EMBL" id="SNYH01000001">
    <property type="protein sequence ID" value="TDQ29990.1"/>
    <property type="molecule type" value="Genomic_DNA"/>
</dbReference>
<dbReference type="GO" id="GO:0017178">
    <property type="term" value="F:diphthine-ammonia ligase activity"/>
    <property type="evidence" value="ECO:0007669"/>
    <property type="project" value="TreeGrafter"/>
</dbReference>
<reference evidence="2 3" key="1">
    <citation type="submission" date="2019-03" db="EMBL/GenBank/DDBJ databases">
        <title>Genomic Encyclopedia of Type Strains, Phase III (KMG-III): the genomes of soil and plant-associated and newly described type strains.</title>
        <authorList>
            <person name="Whitman W."/>
        </authorList>
    </citation>
    <scope>NUCLEOTIDE SEQUENCE [LARGE SCALE GENOMIC DNA]</scope>
    <source>
        <strain evidence="2 3">CECT 8283</strain>
    </source>
</reference>
<dbReference type="RefSeq" id="WP_133534528.1">
    <property type="nucleotide sequence ID" value="NZ_SNYH01000001.1"/>
</dbReference>
<dbReference type="InterPro" id="IPR014729">
    <property type="entry name" value="Rossmann-like_a/b/a_fold"/>
</dbReference>
<dbReference type="SUPFAM" id="SSF52402">
    <property type="entry name" value="Adenine nucleotide alpha hydrolases-like"/>
    <property type="match status" value="1"/>
</dbReference>
<organism evidence="2 3">
    <name type="scientific">Tenacibaculum caenipelagi</name>
    <dbReference type="NCBI Taxonomy" id="1325435"/>
    <lineage>
        <taxon>Bacteria</taxon>
        <taxon>Pseudomonadati</taxon>
        <taxon>Bacteroidota</taxon>
        <taxon>Flavobacteriia</taxon>
        <taxon>Flavobacteriales</taxon>
        <taxon>Flavobacteriaceae</taxon>
        <taxon>Tenacibaculum</taxon>
    </lineage>
</organism>
<accession>A0A4R6TLS0</accession>
<dbReference type="NCBIfam" id="TIGR00290">
    <property type="entry name" value="MJ0570_dom"/>
    <property type="match status" value="1"/>
</dbReference>
<comment type="caution">
    <text evidence="2">The sequence shown here is derived from an EMBL/GenBank/DDBJ whole genome shotgun (WGS) entry which is preliminary data.</text>
</comment>
<evidence type="ECO:0000259" key="1">
    <source>
        <dbReference type="Pfam" id="PF01902"/>
    </source>
</evidence>
<dbReference type="Pfam" id="PF01902">
    <property type="entry name" value="Diphthami_syn_2"/>
    <property type="match status" value="1"/>
</dbReference>
<proteinExistence type="predicted"/>
<gene>
    <name evidence="2" type="ORF">DFQ07_0325</name>
</gene>
<dbReference type="PANTHER" id="PTHR12196">
    <property type="entry name" value="DOMAIN OF UNKNOWN FUNCTION 71 DUF71 -CONTAINING PROTEIN"/>
    <property type="match status" value="1"/>
</dbReference>
<name>A0A4R6TLS0_9FLAO</name>
<dbReference type="InterPro" id="IPR030662">
    <property type="entry name" value="DPH6/MJ0570"/>
</dbReference>
<dbReference type="Gene3D" id="3.40.50.620">
    <property type="entry name" value="HUPs"/>
    <property type="match status" value="1"/>
</dbReference>
<dbReference type="GO" id="GO:0017183">
    <property type="term" value="P:protein histidyl modification to diphthamide"/>
    <property type="evidence" value="ECO:0007669"/>
    <property type="project" value="TreeGrafter"/>
</dbReference>
<dbReference type="CDD" id="cd01994">
    <property type="entry name" value="AANH_PF0828-like"/>
    <property type="match status" value="1"/>
</dbReference>
<feature type="domain" description="Diphthamide synthase" evidence="1">
    <location>
        <begin position="5"/>
        <end position="210"/>
    </location>
</feature>